<name>A0A368STL6_SETIT</name>
<dbReference type="AlphaFoldDB" id="A0A368STL6"/>
<protein>
    <submittedName>
        <fullName evidence="1">Uncharacterized protein</fullName>
    </submittedName>
</protein>
<reference evidence="1" key="1">
    <citation type="journal article" date="2012" name="Nat. Biotechnol.">
        <title>Reference genome sequence of the model plant Setaria.</title>
        <authorList>
            <person name="Bennetzen J.L."/>
            <person name="Schmutz J."/>
            <person name="Wang H."/>
            <person name="Percifield R."/>
            <person name="Hawkins J."/>
            <person name="Pontaroli A.C."/>
            <person name="Estep M."/>
            <person name="Feng L."/>
            <person name="Vaughn J.N."/>
            <person name="Grimwood J."/>
            <person name="Jenkins J."/>
            <person name="Barry K."/>
            <person name="Lindquist E."/>
            <person name="Hellsten U."/>
            <person name="Deshpande S."/>
            <person name="Wang X."/>
            <person name="Wu X."/>
            <person name="Mitros T."/>
            <person name="Triplett J."/>
            <person name="Yang X."/>
            <person name="Ye C.Y."/>
            <person name="Mauro-Herrera M."/>
            <person name="Wang L."/>
            <person name="Li P."/>
            <person name="Sharma M."/>
            <person name="Sharma R."/>
            <person name="Ronald P.C."/>
            <person name="Panaud O."/>
            <person name="Kellogg E.A."/>
            <person name="Brutnell T.P."/>
            <person name="Doust A.N."/>
            <person name="Tuskan G.A."/>
            <person name="Rokhsar D."/>
            <person name="Devos K.M."/>
        </authorList>
    </citation>
    <scope>NUCLEOTIDE SEQUENCE [LARGE SCALE GENOMIC DNA]</scope>
    <source>
        <strain evidence="1">Yugu1</strain>
    </source>
</reference>
<accession>A0A368STL6</accession>
<evidence type="ECO:0000313" key="1">
    <source>
        <dbReference type="EMBL" id="RCV45777.1"/>
    </source>
</evidence>
<proteinExistence type="predicted"/>
<dbReference type="OrthoDB" id="10588456at2759"/>
<reference evidence="1" key="2">
    <citation type="submission" date="2015-07" db="EMBL/GenBank/DDBJ databases">
        <authorList>
            <person name="Noorani M."/>
        </authorList>
    </citation>
    <scope>NUCLEOTIDE SEQUENCE</scope>
    <source>
        <strain evidence="1">Yugu1</strain>
    </source>
</reference>
<organism evidence="1">
    <name type="scientific">Setaria italica</name>
    <name type="common">Foxtail millet</name>
    <name type="synonym">Panicum italicum</name>
    <dbReference type="NCBI Taxonomy" id="4555"/>
    <lineage>
        <taxon>Eukaryota</taxon>
        <taxon>Viridiplantae</taxon>
        <taxon>Streptophyta</taxon>
        <taxon>Embryophyta</taxon>
        <taxon>Tracheophyta</taxon>
        <taxon>Spermatophyta</taxon>
        <taxon>Magnoliopsida</taxon>
        <taxon>Liliopsida</taxon>
        <taxon>Poales</taxon>
        <taxon>Poaceae</taxon>
        <taxon>PACMAD clade</taxon>
        <taxon>Panicoideae</taxon>
        <taxon>Panicodae</taxon>
        <taxon>Paniceae</taxon>
        <taxon>Cenchrinae</taxon>
        <taxon>Setaria</taxon>
    </lineage>
</organism>
<gene>
    <name evidence="1" type="ORF">SETIT_9G480200v2</name>
</gene>
<dbReference type="EMBL" id="CM003536">
    <property type="protein sequence ID" value="RCV45777.1"/>
    <property type="molecule type" value="Genomic_DNA"/>
</dbReference>
<sequence>MAGHRNKDVDFVPRVGDRTGGYFFYPPGSPSPCVPVPASSCWLHVSLVHLGHSTIWQGATAPHASCIRTCTRMYGEMACWFMKLPAVLFPGRYC</sequence>